<feature type="region of interest" description="Disordered" evidence="1">
    <location>
        <begin position="1"/>
        <end position="31"/>
    </location>
</feature>
<dbReference type="AlphaFoldDB" id="X0YH37"/>
<gene>
    <name evidence="2" type="ORF">S01H1_86345</name>
</gene>
<dbReference type="EMBL" id="BARS01059759">
    <property type="protein sequence ID" value="GAG47923.1"/>
    <property type="molecule type" value="Genomic_DNA"/>
</dbReference>
<evidence type="ECO:0000256" key="1">
    <source>
        <dbReference type="SAM" id="MobiDB-lite"/>
    </source>
</evidence>
<feature type="non-terminal residue" evidence="2">
    <location>
        <position position="31"/>
    </location>
</feature>
<evidence type="ECO:0000313" key="2">
    <source>
        <dbReference type="EMBL" id="GAG47923.1"/>
    </source>
</evidence>
<protein>
    <submittedName>
        <fullName evidence="2">Uncharacterized protein</fullName>
    </submittedName>
</protein>
<proteinExistence type="predicted"/>
<sequence>GHRRAQEQTGTDSEESAAAASAMRNPHSPHQ</sequence>
<feature type="non-terminal residue" evidence="2">
    <location>
        <position position="1"/>
    </location>
</feature>
<name>X0YH37_9ZZZZ</name>
<reference evidence="2" key="1">
    <citation type="journal article" date="2014" name="Front. Microbiol.">
        <title>High frequency of phylogenetically diverse reductive dehalogenase-homologous genes in deep subseafloor sedimentary metagenomes.</title>
        <authorList>
            <person name="Kawai M."/>
            <person name="Futagami T."/>
            <person name="Toyoda A."/>
            <person name="Takaki Y."/>
            <person name="Nishi S."/>
            <person name="Hori S."/>
            <person name="Arai W."/>
            <person name="Tsubouchi T."/>
            <person name="Morono Y."/>
            <person name="Uchiyama I."/>
            <person name="Ito T."/>
            <person name="Fujiyama A."/>
            <person name="Inagaki F."/>
            <person name="Takami H."/>
        </authorList>
    </citation>
    <scope>NUCLEOTIDE SEQUENCE</scope>
    <source>
        <strain evidence="2">Expedition CK06-06</strain>
    </source>
</reference>
<comment type="caution">
    <text evidence="2">The sequence shown here is derived from an EMBL/GenBank/DDBJ whole genome shotgun (WGS) entry which is preliminary data.</text>
</comment>
<organism evidence="2">
    <name type="scientific">marine sediment metagenome</name>
    <dbReference type="NCBI Taxonomy" id="412755"/>
    <lineage>
        <taxon>unclassified sequences</taxon>
        <taxon>metagenomes</taxon>
        <taxon>ecological metagenomes</taxon>
    </lineage>
</organism>
<accession>X0YH37</accession>